<dbReference type="InParanoid" id="A7SNY5"/>
<dbReference type="PhylomeDB" id="A7SNY5"/>
<comment type="pathway">
    <text evidence="1">tRNA modification; 5-methoxycarbonylmethyl-2-thiouridine-tRNA biosynthesis.</text>
</comment>
<dbReference type="GO" id="GO:0002098">
    <property type="term" value="P:tRNA wobble uridine modification"/>
    <property type="evidence" value="ECO:0007669"/>
    <property type="project" value="InterPro"/>
</dbReference>
<dbReference type="PANTHER" id="PTHR16184">
    <property type="entry name" value="ELONGATOR COMPLEX PROTEIN 6"/>
    <property type="match status" value="1"/>
</dbReference>
<organism evidence="4 5">
    <name type="scientific">Nematostella vectensis</name>
    <name type="common">Starlet sea anemone</name>
    <dbReference type="NCBI Taxonomy" id="45351"/>
    <lineage>
        <taxon>Eukaryota</taxon>
        <taxon>Metazoa</taxon>
        <taxon>Cnidaria</taxon>
        <taxon>Anthozoa</taxon>
        <taxon>Hexacorallia</taxon>
        <taxon>Actiniaria</taxon>
        <taxon>Edwardsiidae</taxon>
        <taxon>Nematostella</taxon>
    </lineage>
</organism>
<dbReference type="STRING" id="45351.A7SNY5"/>
<reference evidence="4 5" key="1">
    <citation type="journal article" date="2007" name="Science">
        <title>Sea anemone genome reveals ancestral eumetazoan gene repertoire and genomic organization.</title>
        <authorList>
            <person name="Putnam N.H."/>
            <person name="Srivastava M."/>
            <person name="Hellsten U."/>
            <person name="Dirks B."/>
            <person name="Chapman J."/>
            <person name="Salamov A."/>
            <person name="Terry A."/>
            <person name="Shapiro H."/>
            <person name="Lindquist E."/>
            <person name="Kapitonov V.V."/>
            <person name="Jurka J."/>
            <person name="Genikhovich G."/>
            <person name="Grigoriev I.V."/>
            <person name="Lucas S.M."/>
            <person name="Steele R.E."/>
            <person name="Finnerty J.R."/>
            <person name="Technau U."/>
            <person name="Martindale M.Q."/>
            <person name="Rokhsar D.S."/>
        </authorList>
    </citation>
    <scope>NUCLEOTIDE SEQUENCE [LARGE SCALE GENOMIC DNA]</scope>
    <source>
        <strain evidence="5">CH2 X CH6</strain>
    </source>
</reference>
<dbReference type="CDD" id="cd19495">
    <property type="entry name" value="Elp6"/>
    <property type="match status" value="1"/>
</dbReference>
<evidence type="ECO:0000256" key="2">
    <source>
        <dbReference type="ARBA" id="ARBA00008837"/>
    </source>
</evidence>
<evidence type="ECO:0000313" key="4">
    <source>
        <dbReference type="EMBL" id="EDO34595.1"/>
    </source>
</evidence>
<accession>A7SNY5</accession>
<dbReference type="UniPathway" id="UPA00988"/>
<dbReference type="eggNOG" id="KOG4723">
    <property type="taxonomic scope" value="Eukaryota"/>
</dbReference>
<sequence length="281" mass="31565">NKFFLVSEKNNDGSFFIHHFLNLYFKGGFRICFIALAQSFAHYSSVAQKLGANLNAALGKGQLVYIDGLKLISHSLDAQTDENETDNGNPFYGIRNGDFTLQQLYKQVQKSFEGVQGPCLLLVDDLSILLSLGVTASKVHDFAHYCMVLMCYSSKKTLHERIKALLASRKSDRTDRKDEIGWTDTQVFQIYGCFVCLVACDSEDDDDSVLLWKQLCHMAHVEAHITSLSSGYCKDVHGQIVLTRREPNKLSTQGYTKTTSQYKIQDRMVTFFAPGTSKAVL</sequence>
<evidence type="ECO:0000256" key="1">
    <source>
        <dbReference type="ARBA" id="ARBA00005043"/>
    </source>
</evidence>
<dbReference type="Gene3D" id="3.40.50.300">
    <property type="entry name" value="P-loop containing nucleotide triphosphate hydrolases"/>
    <property type="match status" value="1"/>
</dbReference>
<dbReference type="InterPro" id="IPR027417">
    <property type="entry name" value="P-loop_NTPase"/>
</dbReference>
<dbReference type="PANTHER" id="PTHR16184:SF6">
    <property type="entry name" value="ELONGATOR COMPLEX PROTEIN 6"/>
    <property type="match status" value="1"/>
</dbReference>
<feature type="non-terminal residue" evidence="4">
    <location>
        <position position="281"/>
    </location>
</feature>
<gene>
    <name evidence="4" type="ORF">NEMVEDRAFT_v1g215155</name>
</gene>
<dbReference type="InterPro" id="IPR018627">
    <property type="entry name" value="ELP6"/>
</dbReference>
<dbReference type="AlphaFoldDB" id="A7SNY5"/>
<name>A7SNY5_NEMVE</name>
<evidence type="ECO:0000313" key="5">
    <source>
        <dbReference type="Proteomes" id="UP000001593"/>
    </source>
</evidence>
<dbReference type="Proteomes" id="UP000001593">
    <property type="component" value="Unassembled WGS sequence"/>
</dbReference>
<dbReference type="OMA" id="MFTELNS"/>
<dbReference type="HOGENOM" id="CLU_092581_2_0_1"/>
<keyword evidence="5" id="KW-1185">Reference proteome</keyword>
<evidence type="ECO:0000256" key="3">
    <source>
        <dbReference type="ARBA" id="ARBA00020263"/>
    </source>
</evidence>
<proteinExistence type="inferred from homology"/>
<dbReference type="Pfam" id="PF09807">
    <property type="entry name" value="ELP6"/>
    <property type="match status" value="1"/>
</dbReference>
<dbReference type="EMBL" id="DS469725">
    <property type="protein sequence ID" value="EDO34595.1"/>
    <property type="molecule type" value="Genomic_DNA"/>
</dbReference>
<protein>
    <recommendedName>
        <fullName evidence="3">Elongator complex protein 6</fullName>
    </recommendedName>
</protein>
<dbReference type="GO" id="GO:0033588">
    <property type="term" value="C:elongator holoenzyme complex"/>
    <property type="evidence" value="ECO:0000318"/>
    <property type="project" value="GO_Central"/>
</dbReference>
<comment type="similarity">
    <text evidence="2">Belongs to the ELP6 family.</text>
</comment>